<evidence type="ECO:0000313" key="3">
    <source>
        <dbReference type="EMBL" id="KAJ5151513.1"/>
    </source>
</evidence>
<dbReference type="Pfam" id="PF01833">
    <property type="entry name" value="TIG"/>
    <property type="match status" value="7"/>
</dbReference>
<comment type="caution">
    <text evidence="3">The sequence shown here is derived from an EMBL/GenBank/DDBJ whole genome shotgun (WGS) entry which is preliminary data.</text>
</comment>
<feature type="compositionally biased region" description="Polar residues" evidence="1">
    <location>
        <begin position="1"/>
        <end position="10"/>
    </location>
</feature>
<dbReference type="SUPFAM" id="SSF81296">
    <property type="entry name" value="E set domains"/>
    <property type="match status" value="7"/>
</dbReference>
<organism evidence="3 4">
    <name type="scientific">Penicillium canariense</name>
    <dbReference type="NCBI Taxonomy" id="189055"/>
    <lineage>
        <taxon>Eukaryota</taxon>
        <taxon>Fungi</taxon>
        <taxon>Dikarya</taxon>
        <taxon>Ascomycota</taxon>
        <taxon>Pezizomycotina</taxon>
        <taxon>Eurotiomycetes</taxon>
        <taxon>Eurotiomycetidae</taxon>
        <taxon>Eurotiales</taxon>
        <taxon>Aspergillaceae</taxon>
        <taxon>Penicillium</taxon>
    </lineage>
</organism>
<feature type="domain" description="IPT/TIG" evidence="2">
    <location>
        <begin position="510"/>
        <end position="589"/>
    </location>
</feature>
<feature type="compositionally biased region" description="Low complexity" evidence="1">
    <location>
        <begin position="11"/>
        <end position="21"/>
    </location>
</feature>
<dbReference type="InterPro" id="IPR031148">
    <property type="entry name" value="Plexin"/>
</dbReference>
<name>A0A9W9HML8_9EURO</name>
<proteinExistence type="predicted"/>
<dbReference type="AlphaFoldDB" id="A0A9W9HML8"/>
<feature type="domain" description="IPT/TIG" evidence="2">
    <location>
        <begin position="3"/>
        <end position="84"/>
    </location>
</feature>
<gene>
    <name evidence="3" type="ORF">N7482_010765</name>
</gene>
<dbReference type="Proteomes" id="UP001149163">
    <property type="component" value="Unassembled WGS sequence"/>
</dbReference>
<reference evidence="3" key="2">
    <citation type="journal article" date="2023" name="IMA Fungus">
        <title>Comparative genomic study of the Penicillium genus elucidates a diverse pangenome and 15 lateral gene transfer events.</title>
        <authorList>
            <person name="Petersen C."/>
            <person name="Sorensen T."/>
            <person name="Nielsen M.R."/>
            <person name="Sondergaard T.E."/>
            <person name="Sorensen J.L."/>
            <person name="Fitzpatrick D.A."/>
            <person name="Frisvad J.C."/>
            <person name="Nielsen K.L."/>
        </authorList>
    </citation>
    <scope>NUCLEOTIDE SEQUENCE</scope>
    <source>
        <strain evidence="3">IBT 26290</strain>
    </source>
</reference>
<protein>
    <recommendedName>
        <fullName evidence="2">IPT/TIG domain-containing protein</fullName>
    </recommendedName>
</protein>
<keyword evidence="4" id="KW-1185">Reference proteome</keyword>
<dbReference type="GeneID" id="81432065"/>
<feature type="domain" description="IPT/TIG" evidence="2">
    <location>
        <begin position="427"/>
        <end position="508"/>
    </location>
</feature>
<feature type="domain" description="IPT/TIG" evidence="2">
    <location>
        <begin position="173"/>
        <end position="257"/>
    </location>
</feature>
<dbReference type="InterPro" id="IPR013783">
    <property type="entry name" value="Ig-like_fold"/>
</dbReference>
<evidence type="ECO:0000256" key="1">
    <source>
        <dbReference type="SAM" id="MobiDB-lite"/>
    </source>
</evidence>
<dbReference type="InterPro" id="IPR002909">
    <property type="entry name" value="IPT_dom"/>
</dbReference>
<feature type="domain" description="IPT/TIG" evidence="2">
    <location>
        <begin position="88"/>
        <end position="169"/>
    </location>
</feature>
<dbReference type="PANTHER" id="PTHR22625">
    <property type="entry name" value="PLEXIN"/>
    <property type="match status" value="1"/>
</dbReference>
<reference evidence="3" key="1">
    <citation type="submission" date="2022-11" db="EMBL/GenBank/DDBJ databases">
        <authorList>
            <person name="Petersen C."/>
        </authorList>
    </citation>
    <scope>NUCLEOTIDE SEQUENCE</scope>
    <source>
        <strain evidence="3">IBT 26290</strain>
    </source>
</reference>
<evidence type="ECO:0000313" key="4">
    <source>
        <dbReference type="Proteomes" id="UP001149163"/>
    </source>
</evidence>
<evidence type="ECO:0000259" key="2">
    <source>
        <dbReference type="SMART" id="SM00429"/>
    </source>
</evidence>
<dbReference type="GO" id="GO:0017154">
    <property type="term" value="F:semaphorin receptor activity"/>
    <property type="evidence" value="ECO:0007669"/>
    <property type="project" value="InterPro"/>
</dbReference>
<feature type="region of interest" description="Disordered" evidence="1">
    <location>
        <begin position="1"/>
        <end position="21"/>
    </location>
</feature>
<dbReference type="Gene3D" id="2.60.40.10">
    <property type="entry name" value="Immunoglobulins"/>
    <property type="match status" value="7"/>
</dbReference>
<feature type="domain" description="IPT/TIG" evidence="2">
    <location>
        <begin position="344"/>
        <end position="425"/>
    </location>
</feature>
<dbReference type="RefSeq" id="XP_056538846.1">
    <property type="nucleotide sequence ID" value="XM_056692889.1"/>
</dbReference>
<dbReference type="InterPro" id="IPR014756">
    <property type="entry name" value="Ig_E-set"/>
</dbReference>
<dbReference type="EMBL" id="JAPQKN010000008">
    <property type="protein sequence ID" value="KAJ5151513.1"/>
    <property type="molecule type" value="Genomic_DNA"/>
</dbReference>
<dbReference type="PANTHER" id="PTHR22625:SF70">
    <property type="entry name" value="PLEXIN A, ISOFORM A"/>
    <property type="match status" value="1"/>
</dbReference>
<accession>A0A9W9HML8</accession>
<dbReference type="OrthoDB" id="4368023at2759"/>
<dbReference type="SMART" id="SM00429">
    <property type="entry name" value="IPT"/>
    <property type="match status" value="7"/>
</dbReference>
<feature type="domain" description="IPT/TIG" evidence="2">
    <location>
        <begin position="261"/>
        <end position="342"/>
    </location>
</feature>
<dbReference type="CDD" id="cd00102">
    <property type="entry name" value="IPT"/>
    <property type="match status" value="4"/>
</dbReference>
<sequence>MSAPTISRINPTSGPSTGGTTVIITGTNLATPTTVTFGGTGATINSSTPTSISVTTPAHGTGAARVAVTTANGTSTQAVNFTYIAIAAPVITSLSPTSGPASGGNTVTINGTGLLYTTGVSFGATPATSFAILSNTQVAAVAPGGTAGPTTVSVANGAGTSGTLPYTYNGVVAPVVTSVTPTGGPAAGGNTVAIVGSGFTFATVVTFGATPVTTFAILSDTAINAVVPPGPGAGATVDVLVTGPGGTSAVGTTYTYAPAPTPTVTALLPGSGAVSGGNTVTLTGSNLNGATAVTFAGTPASSFIVLSPTQVNAVAPPGTAGIASVVVTTPLGASTALDYTYIAIPAPADAVPSSDITAGGSTIAITGTDLADTTSVKFGTTPAASFTVIDDTEIDAVAPSHVVSTVPINITSPGGTDSSLSFSFQPSPVITSITPTSGPTAGGTTVTITGAGLINTLDVFFGTTAATAFTINSDNTITATSPAAAAGATAVTVNTASATSNGAVFQYIAAPTLISLSPTGGAIAGGNNVTLTGTGFATATEIFFGANPATFTILSDSSISAVAPPGTGAVSVTVVNPGGTSGAQTYTYA</sequence>